<dbReference type="SUPFAM" id="SSF52540">
    <property type="entry name" value="P-loop containing nucleoside triphosphate hydrolases"/>
    <property type="match status" value="1"/>
</dbReference>
<keyword evidence="1" id="KW-0548">Nucleotidyltransferase</keyword>
<keyword evidence="1" id="KW-0418">Kinase</keyword>
<evidence type="ECO:0000313" key="1">
    <source>
        <dbReference type="EMBL" id="SDO24503.1"/>
    </source>
</evidence>
<keyword evidence="2" id="KW-1185">Reference proteome</keyword>
<evidence type="ECO:0000313" key="2">
    <source>
        <dbReference type="Proteomes" id="UP000198778"/>
    </source>
</evidence>
<dbReference type="InterPro" id="IPR027417">
    <property type="entry name" value="P-loop_NTPase"/>
</dbReference>
<name>A0A1H0HZC8_9BACI</name>
<dbReference type="Pfam" id="PF02283">
    <property type="entry name" value="CobU"/>
    <property type="match status" value="1"/>
</dbReference>
<dbReference type="EMBL" id="FNIL01000009">
    <property type="protein sequence ID" value="SDO24503.1"/>
    <property type="molecule type" value="Genomic_DNA"/>
</dbReference>
<reference evidence="2" key="1">
    <citation type="submission" date="2016-10" db="EMBL/GenBank/DDBJ databases">
        <authorList>
            <person name="Varghese N."/>
            <person name="Submissions S."/>
        </authorList>
    </citation>
    <scope>NUCLEOTIDE SEQUENCE [LARGE SCALE GENOMIC DNA]</scope>
    <source>
        <strain evidence="2">CGMCC 1.10369</strain>
    </source>
</reference>
<dbReference type="UniPathway" id="UPA00148">
    <property type="reaction ID" value="UER00236"/>
</dbReference>
<dbReference type="Proteomes" id="UP000198778">
    <property type="component" value="Unassembled WGS sequence"/>
</dbReference>
<dbReference type="GO" id="GO:0016779">
    <property type="term" value="F:nucleotidyltransferase activity"/>
    <property type="evidence" value="ECO:0007669"/>
    <property type="project" value="UniProtKB-KW"/>
</dbReference>
<dbReference type="GO" id="GO:0043752">
    <property type="term" value="F:adenosylcobinamide kinase activity"/>
    <property type="evidence" value="ECO:0007669"/>
    <property type="project" value="InterPro"/>
</dbReference>
<dbReference type="InterPro" id="IPR003203">
    <property type="entry name" value="CobU/CobP"/>
</dbReference>
<proteinExistence type="predicted"/>
<dbReference type="GO" id="GO:0009236">
    <property type="term" value="P:cobalamin biosynthetic process"/>
    <property type="evidence" value="ECO:0007669"/>
    <property type="project" value="UniProtKB-UniPathway"/>
</dbReference>
<dbReference type="Gene3D" id="3.40.50.300">
    <property type="entry name" value="P-loop containing nucleotide triphosphate hydrolases"/>
    <property type="match status" value="1"/>
</dbReference>
<dbReference type="STRING" id="745820.SAMN04488053_109108"/>
<gene>
    <name evidence="1" type="ORF">SAMN04488053_109108</name>
</gene>
<sequence length="124" mass="14325">MHVVIGGAFAGKRAYIKELYPEAVWIEPGSNIHNTTARKIVITGIESWLRQGYGYKDFWNWLTQAGEKSNVILIIEEMGQGIVPIDKEERRLRDENGWISQRAVKEAAVVDYIWHGLAQRWKEE</sequence>
<dbReference type="AlphaFoldDB" id="A0A1H0HZC8"/>
<dbReference type="GO" id="GO:0000166">
    <property type="term" value="F:nucleotide binding"/>
    <property type="evidence" value="ECO:0007669"/>
    <property type="project" value="InterPro"/>
</dbReference>
<organism evidence="1 2">
    <name type="scientific">Alkalicoccus daliensis</name>
    <dbReference type="NCBI Taxonomy" id="745820"/>
    <lineage>
        <taxon>Bacteria</taxon>
        <taxon>Bacillati</taxon>
        <taxon>Bacillota</taxon>
        <taxon>Bacilli</taxon>
        <taxon>Bacillales</taxon>
        <taxon>Bacillaceae</taxon>
        <taxon>Alkalicoccus</taxon>
    </lineage>
</organism>
<accession>A0A1H0HZC8</accession>
<keyword evidence="1" id="KW-0808">Transferase</keyword>
<protein>
    <submittedName>
        <fullName evidence="1">Adenosylcobinamide kinase /adenosylcobinamide-phosphate guanylyltransferase</fullName>
    </submittedName>
</protein>
<dbReference type="RefSeq" id="WP_175444294.1">
    <property type="nucleotide sequence ID" value="NZ_FNIL01000009.1"/>
</dbReference>